<dbReference type="RefSeq" id="WP_204843067.1">
    <property type="nucleotide sequence ID" value="NZ_JAFBCL010000001.1"/>
</dbReference>
<keyword evidence="5" id="KW-1185">Reference proteome</keyword>
<sequence length="252" mass="26209">MYVDETGATDGELKVTVEDEEYTAEATYDLDDDGVDESAVVETDDGGHLAFSDTDGDGDADLMSTFDKDGELVGQARFDEGSGEWVAVDPSDDDDRKTGTSASKSIVVDVDGGADQNVGPATEDTDGDGRADTAVVKDEQGDTWLFTDSDGDGRADLATEITAEGEVTMSRHTGEDEWTEVERGRIDENGKYVPDGRTGLDSDEVWAGSESSGAGESGGFSGSGGSGGSGEKVTVSGVVRIDSVTGQWISPN</sequence>
<accession>A0A8T8HRP6</accession>
<dbReference type="EMBL" id="JAFBCL010000001">
    <property type="protein sequence ID" value="MBM7812282.1"/>
    <property type="molecule type" value="Genomic_DNA"/>
</dbReference>
<feature type="region of interest" description="Disordered" evidence="1">
    <location>
        <begin position="184"/>
        <end position="252"/>
    </location>
</feature>
<evidence type="ECO:0000313" key="2">
    <source>
        <dbReference type="EMBL" id="MBM7812282.1"/>
    </source>
</evidence>
<evidence type="ECO:0000313" key="4">
    <source>
        <dbReference type="Proteomes" id="UP000671828"/>
    </source>
</evidence>
<feature type="compositionally biased region" description="Gly residues" evidence="1">
    <location>
        <begin position="215"/>
        <end position="230"/>
    </location>
</feature>
<evidence type="ECO:0000313" key="5">
    <source>
        <dbReference type="Proteomes" id="UP001195724"/>
    </source>
</evidence>
<name>A0A8T8HRP6_9PSEU</name>
<dbReference type="Proteomes" id="UP000671828">
    <property type="component" value="Chromosome"/>
</dbReference>
<organism evidence="3 4">
    <name type="scientific">Saccharothrix algeriensis</name>
    <dbReference type="NCBI Taxonomy" id="173560"/>
    <lineage>
        <taxon>Bacteria</taxon>
        <taxon>Bacillati</taxon>
        <taxon>Actinomycetota</taxon>
        <taxon>Actinomycetes</taxon>
        <taxon>Pseudonocardiales</taxon>
        <taxon>Pseudonocardiaceae</taxon>
        <taxon>Saccharothrix</taxon>
    </lineage>
</organism>
<reference evidence="2 5" key="1">
    <citation type="submission" date="2021-01" db="EMBL/GenBank/DDBJ databases">
        <title>Sequencing the genomes of 1000 actinobacteria strains.</title>
        <authorList>
            <person name="Klenk H.-P."/>
        </authorList>
    </citation>
    <scope>NUCLEOTIDE SEQUENCE [LARGE SCALE GENOMIC DNA]</scope>
    <source>
        <strain evidence="2 5">DSM 44581</strain>
    </source>
</reference>
<gene>
    <name evidence="3" type="ORF">J7S33_16195</name>
    <name evidence="2" type="ORF">JOE68_003147</name>
</gene>
<proteinExistence type="predicted"/>
<evidence type="ECO:0000256" key="1">
    <source>
        <dbReference type="SAM" id="MobiDB-lite"/>
    </source>
</evidence>
<dbReference type="InterPro" id="IPR028994">
    <property type="entry name" value="Integrin_alpha_N"/>
</dbReference>
<feature type="region of interest" description="Disordered" evidence="1">
    <location>
        <begin position="80"/>
        <end position="154"/>
    </location>
</feature>
<dbReference type="Proteomes" id="UP001195724">
    <property type="component" value="Unassembled WGS sequence"/>
</dbReference>
<feature type="compositionally biased region" description="Basic and acidic residues" evidence="1">
    <location>
        <begin position="127"/>
        <end position="140"/>
    </location>
</feature>
<dbReference type="SUPFAM" id="SSF69318">
    <property type="entry name" value="Integrin alpha N-terminal domain"/>
    <property type="match status" value="1"/>
</dbReference>
<evidence type="ECO:0000313" key="3">
    <source>
        <dbReference type="EMBL" id="QTR01069.1"/>
    </source>
</evidence>
<protein>
    <submittedName>
        <fullName evidence="3">Uncharacterized protein</fullName>
    </submittedName>
</protein>
<reference evidence="3" key="2">
    <citation type="submission" date="2021-04" db="EMBL/GenBank/DDBJ databases">
        <title>Saccharothrix algeriensis WGS.</title>
        <authorList>
            <person name="Stuskova K."/>
            <person name="Hakalova E."/>
            <person name="Tebbal A.B."/>
            <person name="Eichmeier A."/>
        </authorList>
    </citation>
    <scope>NUCLEOTIDE SEQUENCE</scope>
    <source>
        <strain evidence="3">NRRL B-24137</strain>
    </source>
</reference>
<dbReference type="AlphaFoldDB" id="A0A8T8HRP6"/>
<feature type="non-terminal residue" evidence="3">
    <location>
        <position position="252"/>
    </location>
</feature>
<dbReference type="EMBL" id="CP072788">
    <property type="protein sequence ID" value="QTR01069.1"/>
    <property type="molecule type" value="Genomic_DNA"/>
</dbReference>